<gene>
    <name evidence="1" type="ORF">L3X38_036602</name>
</gene>
<organism evidence="1 2">
    <name type="scientific">Prunus dulcis</name>
    <name type="common">Almond</name>
    <name type="synonym">Amygdalus dulcis</name>
    <dbReference type="NCBI Taxonomy" id="3755"/>
    <lineage>
        <taxon>Eukaryota</taxon>
        <taxon>Viridiplantae</taxon>
        <taxon>Streptophyta</taxon>
        <taxon>Embryophyta</taxon>
        <taxon>Tracheophyta</taxon>
        <taxon>Spermatophyta</taxon>
        <taxon>Magnoliopsida</taxon>
        <taxon>eudicotyledons</taxon>
        <taxon>Gunneridae</taxon>
        <taxon>Pentapetalae</taxon>
        <taxon>rosids</taxon>
        <taxon>fabids</taxon>
        <taxon>Rosales</taxon>
        <taxon>Rosaceae</taxon>
        <taxon>Amygdaloideae</taxon>
        <taxon>Amygdaleae</taxon>
        <taxon>Prunus</taxon>
    </lineage>
</organism>
<reference evidence="1 2" key="1">
    <citation type="journal article" date="2022" name="G3 (Bethesda)">
        <title>Whole-genome sequence and methylome profiling of the almond [Prunus dulcis (Mill.) D.A. Webb] cultivar 'Nonpareil'.</title>
        <authorList>
            <person name="D'Amico-Willman K.M."/>
            <person name="Ouma W.Z."/>
            <person name="Meulia T."/>
            <person name="Sideli G.M."/>
            <person name="Gradziel T.M."/>
            <person name="Fresnedo-Ramirez J."/>
        </authorList>
    </citation>
    <scope>NUCLEOTIDE SEQUENCE [LARGE SCALE GENOMIC DNA]</scope>
    <source>
        <strain evidence="1">Clone GOH B32 T37-40</strain>
    </source>
</reference>
<dbReference type="AlphaFoldDB" id="A0AAD4V1R5"/>
<accession>A0AAD4V1R5</accession>
<evidence type="ECO:0000313" key="1">
    <source>
        <dbReference type="EMBL" id="KAI5316895.1"/>
    </source>
</evidence>
<sequence length="203" mass="24482">MNSRGKTIQNFFNDDSDDDDLHQQRVAMAIQHHTFLLEQYAQQSKHGGSVAGREYKNQKREKHHKSLMEDYFCEQPLYPPVDFRRRFRMRRELFYRMLNDAVAHEPYFTHKIDAFLHNMIVEDEYEDLDAESDDEDNCPRISRRATARLAYELEPTITYDMNRERQTISDYMARHNRVRASQVHHNLRNDFINHIWRCEGEGQ</sequence>
<comment type="caution">
    <text evidence="1">The sequence shown here is derived from an EMBL/GenBank/DDBJ whole genome shotgun (WGS) entry which is preliminary data.</text>
</comment>
<evidence type="ECO:0000313" key="2">
    <source>
        <dbReference type="Proteomes" id="UP001054821"/>
    </source>
</evidence>
<dbReference type="PANTHER" id="PTHR47150">
    <property type="entry name" value="OS12G0169200 PROTEIN"/>
    <property type="match status" value="1"/>
</dbReference>
<proteinExistence type="predicted"/>
<dbReference type="PANTHER" id="PTHR47150:SF6">
    <property type="entry name" value="OS01G0872900 PROTEIN"/>
    <property type="match status" value="1"/>
</dbReference>
<dbReference type="Proteomes" id="UP001054821">
    <property type="component" value="Chromosome 7"/>
</dbReference>
<protein>
    <submittedName>
        <fullName evidence="1">Uncharacterized protein</fullName>
    </submittedName>
</protein>
<name>A0AAD4V1R5_PRUDU</name>
<keyword evidence="2" id="KW-1185">Reference proteome</keyword>
<dbReference type="EMBL" id="JAJFAZ020000007">
    <property type="protein sequence ID" value="KAI5316895.1"/>
    <property type="molecule type" value="Genomic_DNA"/>
</dbReference>